<keyword evidence="2" id="KW-1185">Reference proteome</keyword>
<organism evidence="1 2">
    <name type="scientific">Citrullus colocynthis</name>
    <name type="common">colocynth</name>
    <dbReference type="NCBI Taxonomy" id="252529"/>
    <lineage>
        <taxon>Eukaryota</taxon>
        <taxon>Viridiplantae</taxon>
        <taxon>Streptophyta</taxon>
        <taxon>Embryophyta</taxon>
        <taxon>Tracheophyta</taxon>
        <taxon>Spermatophyta</taxon>
        <taxon>Magnoliopsida</taxon>
        <taxon>eudicotyledons</taxon>
        <taxon>Gunneridae</taxon>
        <taxon>Pentapetalae</taxon>
        <taxon>rosids</taxon>
        <taxon>fabids</taxon>
        <taxon>Cucurbitales</taxon>
        <taxon>Cucurbitaceae</taxon>
        <taxon>Benincaseae</taxon>
        <taxon>Citrullus</taxon>
    </lineage>
</organism>
<reference evidence="1 2" key="1">
    <citation type="submission" date="2024-03" db="EMBL/GenBank/DDBJ databases">
        <authorList>
            <person name="Gkanogiannis A."/>
            <person name="Becerra Lopez-Lavalle L."/>
        </authorList>
    </citation>
    <scope>NUCLEOTIDE SEQUENCE [LARGE SCALE GENOMIC DNA]</scope>
</reference>
<gene>
    <name evidence="1" type="ORF">CITCOLO1_LOCUS18056</name>
</gene>
<sequence length="88" mass="10410">MCVLIIDFTSKFINWYQSSVSEGFFSKFRVVFLISPLQFFYISPLIKSSMSAKFELDRFDEKGDFFFWKKKMKALLVQQKVSKALDDP</sequence>
<feature type="non-terminal residue" evidence="1">
    <location>
        <position position="88"/>
    </location>
</feature>
<evidence type="ECO:0000313" key="2">
    <source>
        <dbReference type="Proteomes" id="UP001642487"/>
    </source>
</evidence>
<proteinExistence type="predicted"/>
<protein>
    <submittedName>
        <fullName evidence="1">Uncharacterized protein</fullName>
    </submittedName>
</protein>
<dbReference type="Proteomes" id="UP001642487">
    <property type="component" value="Chromosome 7"/>
</dbReference>
<name>A0ABP0YZE1_9ROSI</name>
<accession>A0ABP0YZE1</accession>
<dbReference type="EMBL" id="OZ021741">
    <property type="protein sequence ID" value="CAK9325786.1"/>
    <property type="molecule type" value="Genomic_DNA"/>
</dbReference>
<evidence type="ECO:0000313" key="1">
    <source>
        <dbReference type="EMBL" id="CAK9325786.1"/>
    </source>
</evidence>